<keyword evidence="1" id="KW-0808">Transferase</keyword>
<proteinExistence type="predicted"/>
<organism evidence="1 2">
    <name type="scientific">Parageobacillus genomosp. 1</name>
    <dbReference type="NCBI Taxonomy" id="1295642"/>
    <lineage>
        <taxon>Bacteria</taxon>
        <taxon>Bacillati</taxon>
        <taxon>Bacillota</taxon>
        <taxon>Bacilli</taxon>
        <taxon>Bacillales</taxon>
        <taxon>Anoxybacillaceae</taxon>
        <taxon>Parageobacillus</taxon>
    </lineage>
</organism>
<evidence type="ECO:0000313" key="1">
    <source>
        <dbReference type="EMBL" id="EZP78235.1"/>
    </source>
</evidence>
<dbReference type="Gene3D" id="3.40.50.300">
    <property type="entry name" value="P-loop containing nucleotide triphosphate hydrolases"/>
    <property type="match status" value="1"/>
</dbReference>
<dbReference type="RefSeq" id="WP_043904292.1">
    <property type="nucleotide sequence ID" value="NZ_CM002692.1"/>
</dbReference>
<dbReference type="SUPFAM" id="SSF52540">
    <property type="entry name" value="P-loop containing nucleoside triphosphate hydrolases"/>
    <property type="match status" value="1"/>
</dbReference>
<sequence length="197" mass="24142">MYGDQSKLLNTILSLHTSHRFILGIDGLSRSGKTTFTESLREMLLQNQKDVCIFHLDDHIVERRKRYNTGYEEWYEYYHLQWDVEYLKENLFAKVREYSEVNLQFYNTELDMQFKKTVFIPHECVVIIEGVFLQRHEWREFFDYVVYLDCPRETRFNREGESIRNNIEKFRNRYWKAEDHYLESVRPFTCADMIIKC</sequence>
<evidence type="ECO:0000313" key="2">
    <source>
        <dbReference type="Proteomes" id="UP000023566"/>
    </source>
</evidence>
<dbReference type="NCBIfam" id="NF005807">
    <property type="entry name" value="PRK07667.1"/>
    <property type="match status" value="1"/>
</dbReference>
<keyword evidence="2" id="KW-1185">Reference proteome</keyword>
<protein>
    <submittedName>
        <fullName evidence="1">Uridine kinase</fullName>
        <ecNumber evidence="1">2.7.1.48</ecNumber>
    </submittedName>
</protein>
<dbReference type="Pfam" id="PF13238">
    <property type="entry name" value="AAA_18"/>
    <property type="match status" value="1"/>
</dbReference>
<keyword evidence="1" id="KW-0418">Kinase</keyword>
<accession>A0ABC9VHN8</accession>
<dbReference type="EC" id="2.7.1.48" evidence="1"/>
<dbReference type="Proteomes" id="UP000023566">
    <property type="component" value="Chromosome"/>
</dbReference>
<name>A0ABC9VHN8_9BACL</name>
<dbReference type="InterPro" id="IPR027417">
    <property type="entry name" value="P-loop_NTPase"/>
</dbReference>
<dbReference type="EMBL" id="AOTZ01000003">
    <property type="protein sequence ID" value="EZP78235.1"/>
    <property type="molecule type" value="Genomic_DNA"/>
</dbReference>
<gene>
    <name evidence="1" type="ORF">H839_05834</name>
</gene>
<dbReference type="AlphaFoldDB" id="A0ABC9VHN8"/>
<reference evidence="1 2" key="1">
    <citation type="journal article" date="2014" name="Appl. Microbiol. Biotechnol.">
        <title>Transformable facultative thermophile Geobacillus stearothermophilus NUB3621 as a host strain for metabolic engineering.</title>
        <authorList>
            <person name="Blanchard K."/>
            <person name="Robic S."/>
            <person name="Matsumura I."/>
        </authorList>
    </citation>
    <scope>NUCLEOTIDE SEQUENCE [LARGE SCALE GENOMIC DNA]</scope>
    <source>
        <strain evidence="1 2">NUB3621</strain>
    </source>
</reference>
<comment type="caution">
    <text evidence="1">The sequence shown here is derived from an EMBL/GenBank/DDBJ whole genome shotgun (WGS) entry which is preliminary data.</text>
</comment>
<dbReference type="GO" id="GO:0004849">
    <property type="term" value="F:uridine kinase activity"/>
    <property type="evidence" value="ECO:0007669"/>
    <property type="project" value="UniProtKB-EC"/>
</dbReference>